<keyword evidence="5" id="KW-1185">Reference proteome</keyword>
<dbReference type="EMBL" id="AF291866">
    <property type="protein sequence ID" value="AAG45810.1"/>
    <property type="molecule type" value="Genomic_DNA"/>
</dbReference>
<proteinExistence type="inferred from homology"/>
<protein>
    <submittedName>
        <fullName evidence="3">US1 ICP22 regulatory protein</fullName>
    </submittedName>
    <submittedName>
        <fullName evidence="4">US1 immediate early phosphoprotein, ICP22like protein</fullName>
    </submittedName>
</protein>
<organismHost>
    <name type="scientific">Gallus gallus</name>
    <name type="common">Chicken</name>
    <dbReference type="NCBI Taxonomy" id="9031"/>
</organismHost>
<comment type="similarity">
    <text evidence="1">Belongs to the herpesviridae ICP22 family.</text>
</comment>
<dbReference type="GO" id="GO:0010468">
    <property type="term" value="P:regulation of gene expression"/>
    <property type="evidence" value="ECO:0007669"/>
    <property type="project" value="InterPro"/>
</dbReference>
<reference evidence="3" key="3">
    <citation type="submission" date="2004-11" db="EMBL/GenBank/DDBJ databases">
        <authorList>
            <person name="Aouacheria A.J."/>
            <person name="Banyai M."/>
            <person name="Rigal D."/>
            <person name="Schmidt C.J."/>
            <person name="Gillet G."/>
        </authorList>
    </citation>
    <scope>NUCLEOTIDE SEQUENCE</scope>
    <source>
        <strain evidence="3">FC126</strain>
    </source>
</reference>
<dbReference type="KEGG" id="vg:918554"/>
<keyword evidence="2" id="KW-0244">Early protein</keyword>
<dbReference type="EMBL" id="AF282130">
    <property type="protein sequence ID" value="AAG30105.1"/>
    <property type="molecule type" value="Genomic_DNA"/>
</dbReference>
<dbReference type="OrthoDB" id="67at180252"/>
<evidence type="ECO:0000256" key="2">
    <source>
        <dbReference type="ARBA" id="ARBA00022518"/>
    </source>
</evidence>
<evidence type="ECO:0000313" key="4">
    <source>
        <dbReference type="EMBL" id="AAG45810.1"/>
    </source>
</evidence>
<organism evidence="3">
    <name type="scientific">Meleagrid herpesvirus 1</name>
    <name type="common">MeHV-1</name>
    <name type="synonym">Turkey herpesvirus</name>
    <dbReference type="NCBI Taxonomy" id="37108"/>
    <lineage>
        <taxon>Viruses</taxon>
        <taxon>Duplodnaviria</taxon>
        <taxon>Heunggongvirae</taxon>
        <taxon>Peploviricota</taxon>
        <taxon>Herviviricetes</taxon>
        <taxon>Herpesvirales</taxon>
        <taxon>Orthoherpesviridae</taxon>
        <taxon>Alphaherpesvirinae</taxon>
        <taxon>Mardivirus</taxon>
        <taxon>Mardivirus meleagridalpha1</taxon>
    </lineage>
</organism>
<gene>
    <name evidence="3" type="primary">US1</name>
    <name evidence="4" type="synonym">HVT085</name>
</gene>
<sequence length="165" mass="19461">MDGKTTHVNTKRLIYSSGDTTEQECTASEPLNEDCDENVTIDGIGEEYAQFFMSPQWVPNLHRLSEDTKKVYRCMVSNRLNYFPYYEAFRRSLFDMYMLGRLGRRLKRSDWETIMHLSPTQSRRLHRTLRFVERRIIPSNSYIRTSGHVPPSRALPTDTNLKMDE</sequence>
<dbReference type="GeneID" id="918554"/>
<reference evidence="3" key="1">
    <citation type="journal article" date="2001" name="J. Gen. Virol.">
        <title>The genome of herpesvirus of turkeys: comparative analysis with Marek's disease viruses.</title>
        <authorList>
            <person name="Kingham B.F."/>
            <person name="Zelnik V."/>
            <person name="Kopacek J."/>
            <person name="Majerciak V."/>
            <person name="Ney E."/>
            <person name="Schmidt C.J."/>
        </authorList>
    </citation>
    <scope>NUCLEOTIDE SEQUENCE</scope>
    <source>
        <strain evidence="3">FC126</strain>
    </source>
</reference>
<accession>Q77L63</accession>
<evidence type="ECO:0000313" key="3">
    <source>
        <dbReference type="EMBL" id="AAG30105.1"/>
    </source>
</evidence>
<evidence type="ECO:0000313" key="5">
    <source>
        <dbReference type="Proteomes" id="UP000175168"/>
    </source>
</evidence>
<evidence type="ECO:0000256" key="1">
    <source>
        <dbReference type="ARBA" id="ARBA00007003"/>
    </source>
</evidence>
<dbReference type="RefSeq" id="NP_073371.1">
    <property type="nucleotide sequence ID" value="NC_002641.1"/>
</dbReference>
<reference evidence="4 5" key="2">
    <citation type="journal article" date="2001" name="J. Virol.">
        <title>The genome of turkey herpesvirus.</title>
        <authorList>
            <person name="Afonso C.L."/>
            <person name="Tulman E.R."/>
            <person name="Lu Z."/>
            <person name="Zsak L."/>
            <person name="Rock D.L."/>
            <person name="Kutish G.F."/>
        </authorList>
    </citation>
    <scope>NUCLEOTIDE SEQUENCE [LARGE SCALE GENOMIC DNA]</scope>
    <source>
        <strain evidence="4">FC126</strain>
    </source>
</reference>
<dbReference type="Pfam" id="PF02479">
    <property type="entry name" value="Herpes_IE68"/>
    <property type="match status" value="1"/>
</dbReference>
<dbReference type="InterPro" id="IPR003403">
    <property type="entry name" value="IE68"/>
</dbReference>
<organismHost>
    <name type="scientific">Meleagris gallopavo</name>
    <name type="common">Wild turkey</name>
    <dbReference type="NCBI Taxonomy" id="9103"/>
</organismHost>
<name>Q77L63_MEHV1</name>
<dbReference type="Proteomes" id="UP000175168">
    <property type="component" value="Segment"/>
</dbReference>